<gene>
    <name evidence="1" type="ORF">JCR33_19370</name>
</gene>
<accession>A0A934IJK3</accession>
<dbReference type="AlphaFoldDB" id="A0A934IJK3"/>
<dbReference type="Proteomes" id="UP000609531">
    <property type="component" value="Unassembled WGS sequence"/>
</dbReference>
<protein>
    <submittedName>
        <fullName evidence="1">Uncharacterized protein</fullName>
    </submittedName>
</protein>
<evidence type="ECO:0000313" key="1">
    <source>
        <dbReference type="EMBL" id="MBJ3777874.1"/>
    </source>
</evidence>
<dbReference type="EMBL" id="JAEKJA010000021">
    <property type="protein sequence ID" value="MBJ3777874.1"/>
    <property type="molecule type" value="Genomic_DNA"/>
</dbReference>
<sequence>MSLLVGPLATEIAAALEAEGVPYAVTVTRMEGGEPANPWDPPTDPVPTEYPCRGWRDEWDQDVVDGTLIQQNDVKIVVLATTLSIVPTSSETVTVDGLTYNIINITTDPANATFTLQARR</sequence>
<dbReference type="RefSeq" id="WP_198883777.1">
    <property type="nucleotide sequence ID" value="NZ_JAEKJA010000021.1"/>
</dbReference>
<proteinExistence type="predicted"/>
<name>A0A934IJK3_9HYPH</name>
<keyword evidence="2" id="KW-1185">Reference proteome</keyword>
<reference evidence="1" key="1">
    <citation type="submission" date="2020-12" db="EMBL/GenBank/DDBJ databases">
        <title>Bacterial taxonomy.</title>
        <authorList>
            <person name="Pan X."/>
        </authorList>
    </citation>
    <scope>NUCLEOTIDE SEQUENCE</scope>
    <source>
        <strain evidence="1">B2012</strain>
    </source>
</reference>
<comment type="caution">
    <text evidence="1">The sequence shown here is derived from an EMBL/GenBank/DDBJ whole genome shotgun (WGS) entry which is preliminary data.</text>
</comment>
<evidence type="ECO:0000313" key="2">
    <source>
        <dbReference type="Proteomes" id="UP000609531"/>
    </source>
</evidence>
<organism evidence="1 2">
    <name type="scientific">Acuticoccus mangrovi</name>
    <dbReference type="NCBI Taxonomy" id="2796142"/>
    <lineage>
        <taxon>Bacteria</taxon>
        <taxon>Pseudomonadati</taxon>
        <taxon>Pseudomonadota</taxon>
        <taxon>Alphaproteobacteria</taxon>
        <taxon>Hyphomicrobiales</taxon>
        <taxon>Amorphaceae</taxon>
        <taxon>Acuticoccus</taxon>
    </lineage>
</organism>